<dbReference type="STRING" id="35756.GCA_001044155_01259"/>
<reference evidence="3 4" key="1">
    <citation type="submission" date="2018-06" db="EMBL/GenBank/DDBJ databases">
        <authorList>
            <consortium name="Pathogen Informatics"/>
            <person name="Doyle S."/>
        </authorList>
    </citation>
    <scope>NUCLEOTIDE SEQUENCE [LARGE SCALE GENOMIC DNA]</scope>
    <source>
        <strain evidence="3 4">NCTC11862</strain>
    </source>
</reference>
<evidence type="ECO:0000259" key="2">
    <source>
        <dbReference type="PROSITE" id="PS51352"/>
    </source>
</evidence>
<dbReference type="SUPFAM" id="SSF52833">
    <property type="entry name" value="Thioredoxin-like"/>
    <property type="match status" value="1"/>
</dbReference>
<dbReference type="Proteomes" id="UP000254467">
    <property type="component" value="Unassembled WGS sequence"/>
</dbReference>
<dbReference type="PANTHER" id="PTHR42852">
    <property type="entry name" value="THIOL:DISULFIDE INTERCHANGE PROTEIN DSBE"/>
    <property type="match status" value="1"/>
</dbReference>
<dbReference type="GO" id="GO:0016209">
    <property type="term" value="F:antioxidant activity"/>
    <property type="evidence" value="ECO:0007669"/>
    <property type="project" value="InterPro"/>
</dbReference>
<dbReference type="InterPro" id="IPR000866">
    <property type="entry name" value="AhpC/TSA"/>
</dbReference>
<accession>A0A376CLR8</accession>
<feature type="domain" description="Thioredoxin" evidence="2">
    <location>
        <begin position="26"/>
        <end position="194"/>
    </location>
</feature>
<sequence length="194" mass="20291">MKKTVVISTLAIILVTVLLAVGAVNMLRDDEAPSQSASSQEESSISNSVTEDVPTRPDCPADGAGGVELDCLGGETGPAQTDPEHITVVNLWAWWCAPCREELPYLQEYADANPQYTVVGVHADATPGNGAAMLNDMGLSLPSYSDTDNTFAGTLGLPNVIPITVVFRGQEQIGLFPTPFDSAADIDAAVASVV</sequence>
<evidence type="ECO:0000313" key="3">
    <source>
        <dbReference type="EMBL" id="STC69441.1"/>
    </source>
</evidence>
<dbReference type="CDD" id="cd02966">
    <property type="entry name" value="TlpA_like_family"/>
    <property type="match status" value="1"/>
</dbReference>
<gene>
    <name evidence="3" type="ORF">NCTC11862_01234</name>
</gene>
<protein>
    <submittedName>
        <fullName evidence="3">Thioredoxin-related protein</fullName>
    </submittedName>
</protein>
<evidence type="ECO:0000313" key="4">
    <source>
        <dbReference type="Proteomes" id="UP000254467"/>
    </source>
</evidence>
<dbReference type="InterPro" id="IPR017937">
    <property type="entry name" value="Thioredoxin_CS"/>
</dbReference>
<dbReference type="PROSITE" id="PS00194">
    <property type="entry name" value="THIOREDOXIN_1"/>
    <property type="match status" value="1"/>
</dbReference>
<dbReference type="OrthoDB" id="9796554at2"/>
<feature type="region of interest" description="Disordered" evidence="1">
    <location>
        <begin position="32"/>
        <end position="80"/>
    </location>
</feature>
<dbReference type="Gene3D" id="3.40.30.10">
    <property type="entry name" value="Glutaredoxin"/>
    <property type="match status" value="1"/>
</dbReference>
<dbReference type="InterPro" id="IPR050553">
    <property type="entry name" value="Thioredoxin_ResA/DsbE_sf"/>
</dbReference>
<dbReference type="Pfam" id="PF00578">
    <property type="entry name" value="AhpC-TSA"/>
    <property type="match status" value="1"/>
</dbReference>
<dbReference type="AlphaFoldDB" id="A0A376CLR8"/>
<evidence type="ECO:0000256" key="1">
    <source>
        <dbReference type="SAM" id="MobiDB-lite"/>
    </source>
</evidence>
<proteinExistence type="predicted"/>
<dbReference type="PROSITE" id="PS51352">
    <property type="entry name" value="THIOREDOXIN_2"/>
    <property type="match status" value="1"/>
</dbReference>
<dbReference type="EMBL" id="UFXQ01000001">
    <property type="protein sequence ID" value="STC69441.1"/>
    <property type="molecule type" value="Genomic_DNA"/>
</dbReference>
<keyword evidence="4" id="KW-1185">Reference proteome</keyword>
<dbReference type="GO" id="GO:0016491">
    <property type="term" value="F:oxidoreductase activity"/>
    <property type="evidence" value="ECO:0007669"/>
    <property type="project" value="InterPro"/>
</dbReference>
<dbReference type="InterPro" id="IPR036249">
    <property type="entry name" value="Thioredoxin-like_sf"/>
</dbReference>
<dbReference type="RefSeq" id="WP_018581766.1">
    <property type="nucleotide sequence ID" value="NZ_LDYD01000006.1"/>
</dbReference>
<feature type="compositionally biased region" description="Low complexity" evidence="1">
    <location>
        <begin position="34"/>
        <end position="48"/>
    </location>
</feature>
<organism evidence="3 4">
    <name type="scientific">Corynebacterium pilosum</name>
    <dbReference type="NCBI Taxonomy" id="35756"/>
    <lineage>
        <taxon>Bacteria</taxon>
        <taxon>Bacillati</taxon>
        <taxon>Actinomycetota</taxon>
        <taxon>Actinomycetes</taxon>
        <taxon>Mycobacteriales</taxon>
        <taxon>Corynebacteriaceae</taxon>
        <taxon>Corynebacterium</taxon>
    </lineage>
</organism>
<dbReference type="PANTHER" id="PTHR42852:SF13">
    <property type="entry name" value="PROTEIN DIPZ"/>
    <property type="match status" value="1"/>
</dbReference>
<dbReference type="InterPro" id="IPR013766">
    <property type="entry name" value="Thioredoxin_domain"/>
</dbReference>
<name>A0A376CLR8_9CORY</name>